<dbReference type="RefSeq" id="WP_261693493.1">
    <property type="nucleotide sequence ID" value="NZ_CP104694.1"/>
</dbReference>
<keyword evidence="7" id="KW-0472">Membrane</keyword>
<protein>
    <recommendedName>
        <fullName evidence="10">Peptidase M50 domain-containing protein</fullName>
    </recommendedName>
</protein>
<evidence type="ECO:0000256" key="6">
    <source>
        <dbReference type="ARBA" id="ARBA00023049"/>
    </source>
</evidence>
<proteinExistence type="inferred from homology"/>
<feature type="transmembrane region" description="Helical" evidence="7">
    <location>
        <begin position="95"/>
        <end position="118"/>
    </location>
</feature>
<sequence>MRPGARGTRILRLGGVAVVVHWSVLLMLPVAFAATGRFLGALAATLAYFGLILAHETGHALMARWRGLRVIEINLVGFHGRCIFQQPRHLEDHIFVAWGGALAQAAVLVAAVLLLVVMPRLPAGLAQVIGPAFFVWIPINLLVLAINLLPIRTLDGAVAWGVVPMLRRRWRNARRYG</sequence>
<comment type="cofactor">
    <cofactor evidence="1">
        <name>Zn(2+)</name>
        <dbReference type="ChEBI" id="CHEBI:29105"/>
    </cofactor>
</comment>
<name>A0ABY6B9H9_9GAMM</name>
<evidence type="ECO:0000313" key="8">
    <source>
        <dbReference type="EMBL" id="UXI66509.1"/>
    </source>
</evidence>
<organism evidence="8 9">
    <name type="scientific">Tahibacter amnicola</name>
    <dbReference type="NCBI Taxonomy" id="2976241"/>
    <lineage>
        <taxon>Bacteria</taxon>
        <taxon>Pseudomonadati</taxon>
        <taxon>Pseudomonadota</taxon>
        <taxon>Gammaproteobacteria</taxon>
        <taxon>Lysobacterales</taxon>
        <taxon>Rhodanobacteraceae</taxon>
        <taxon>Tahibacter</taxon>
    </lineage>
</organism>
<dbReference type="PANTHER" id="PTHR39188:SF3">
    <property type="entry name" value="STAGE IV SPORULATION PROTEIN FB"/>
    <property type="match status" value="1"/>
</dbReference>
<evidence type="ECO:0000256" key="3">
    <source>
        <dbReference type="ARBA" id="ARBA00022670"/>
    </source>
</evidence>
<gene>
    <name evidence="8" type="ORF">N4264_17365</name>
</gene>
<keyword evidence="4" id="KW-0378">Hydrolase</keyword>
<evidence type="ECO:0008006" key="10">
    <source>
        <dbReference type="Google" id="ProtNLM"/>
    </source>
</evidence>
<keyword evidence="5" id="KW-0862">Zinc</keyword>
<feature type="transmembrane region" description="Helical" evidence="7">
    <location>
        <begin position="12"/>
        <end position="32"/>
    </location>
</feature>
<evidence type="ECO:0000313" key="9">
    <source>
        <dbReference type="Proteomes" id="UP001064632"/>
    </source>
</evidence>
<evidence type="ECO:0000256" key="4">
    <source>
        <dbReference type="ARBA" id="ARBA00022801"/>
    </source>
</evidence>
<keyword evidence="7" id="KW-1133">Transmembrane helix</keyword>
<keyword evidence="6" id="KW-0482">Metalloprotease</keyword>
<evidence type="ECO:0000256" key="2">
    <source>
        <dbReference type="ARBA" id="ARBA00007931"/>
    </source>
</evidence>
<evidence type="ECO:0000256" key="1">
    <source>
        <dbReference type="ARBA" id="ARBA00001947"/>
    </source>
</evidence>
<evidence type="ECO:0000256" key="7">
    <source>
        <dbReference type="SAM" id="Phobius"/>
    </source>
</evidence>
<keyword evidence="3" id="KW-0645">Protease</keyword>
<comment type="similarity">
    <text evidence="2">Belongs to the peptidase M50B family.</text>
</comment>
<dbReference type="Proteomes" id="UP001064632">
    <property type="component" value="Chromosome"/>
</dbReference>
<feature type="transmembrane region" description="Helical" evidence="7">
    <location>
        <begin position="124"/>
        <end position="146"/>
    </location>
</feature>
<accession>A0ABY6B9H9</accession>
<dbReference type="EMBL" id="CP104694">
    <property type="protein sequence ID" value="UXI66509.1"/>
    <property type="molecule type" value="Genomic_DNA"/>
</dbReference>
<reference evidence="8" key="1">
    <citation type="submission" date="2022-09" db="EMBL/GenBank/DDBJ databases">
        <title>Tahibacter sp. nov., isolated from a fresh water.</title>
        <authorList>
            <person name="Baek J.H."/>
            <person name="Lee J.K."/>
            <person name="Kim J.M."/>
            <person name="Jeon C.O."/>
        </authorList>
    </citation>
    <scope>NUCLEOTIDE SEQUENCE</scope>
    <source>
        <strain evidence="8">W38</strain>
    </source>
</reference>
<feature type="transmembrane region" description="Helical" evidence="7">
    <location>
        <begin position="38"/>
        <end position="54"/>
    </location>
</feature>
<keyword evidence="7" id="KW-0812">Transmembrane</keyword>
<evidence type="ECO:0000256" key="5">
    <source>
        <dbReference type="ARBA" id="ARBA00022833"/>
    </source>
</evidence>
<dbReference type="PANTHER" id="PTHR39188">
    <property type="entry name" value="MEMBRANE-ASSOCIATED ZINC METALLOPROTEASE M50B"/>
    <property type="match status" value="1"/>
</dbReference>
<keyword evidence="9" id="KW-1185">Reference proteome</keyword>